<keyword evidence="6 8" id="KW-0539">Nucleus</keyword>
<evidence type="ECO:0000256" key="8">
    <source>
        <dbReference type="PIRNR" id="PIRNR017269"/>
    </source>
</evidence>
<comment type="catalytic activity">
    <reaction evidence="8">
        <text>adenosine(58) in tRNA + S-adenosyl-L-methionine = N(1)-methyladenosine(58) in tRNA + S-adenosyl-L-homocysteine + H(+)</text>
        <dbReference type="Rhea" id="RHEA:43152"/>
        <dbReference type="Rhea" id="RHEA-COMP:10365"/>
        <dbReference type="Rhea" id="RHEA-COMP:10366"/>
        <dbReference type="ChEBI" id="CHEBI:15378"/>
        <dbReference type="ChEBI" id="CHEBI:57856"/>
        <dbReference type="ChEBI" id="CHEBI:59789"/>
        <dbReference type="ChEBI" id="CHEBI:74411"/>
        <dbReference type="ChEBI" id="CHEBI:74491"/>
        <dbReference type="EC" id="2.1.1.220"/>
    </reaction>
</comment>
<dbReference type="PANTHER" id="PTHR12133">
    <property type="entry name" value="TRNA (ADENINE(58)-N(1))-METHYLTRANSFERASE"/>
    <property type="match status" value="1"/>
</dbReference>
<reference evidence="12" key="1">
    <citation type="submission" date="2021-01" db="EMBL/GenBank/DDBJ databases">
        <authorList>
            <person name="Li R."/>
            <person name="Bekaert M."/>
        </authorList>
    </citation>
    <scope>NUCLEOTIDE SEQUENCE</scope>
    <source>
        <strain evidence="12">Farmed</strain>
    </source>
</reference>
<evidence type="ECO:0000256" key="6">
    <source>
        <dbReference type="ARBA" id="ARBA00023242"/>
    </source>
</evidence>
<dbReference type="Gene3D" id="3.40.50.150">
    <property type="entry name" value="Vaccinia Virus protein VP39"/>
    <property type="match status" value="1"/>
</dbReference>
<dbReference type="SUPFAM" id="SSF53335">
    <property type="entry name" value="S-adenosyl-L-methionine-dependent methyltransferases"/>
    <property type="match status" value="1"/>
</dbReference>
<evidence type="ECO:0000256" key="10">
    <source>
        <dbReference type="SAM" id="MobiDB-lite"/>
    </source>
</evidence>
<accession>A0A812BJR2</accession>
<feature type="region of interest" description="Disordered" evidence="10">
    <location>
        <begin position="255"/>
        <end position="294"/>
    </location>
</feature>
<evidence type="ECO:0000259" key="11">
    <source>
        <dbReference type="Pfam" id="PF08704"/>
    </source>
</evidence>
<dbReference type="GO" id="GO:0005634">
    <property type="term" value="C:nucleus"/>
    <property type="evidence" value="ECO:0007669"/>
    <property type="project" value="UniProtKB-SubCell"/>
</dbReference>
<dbReference type="GO" id="GO:0031515">
    <property type="term" value="C:tRNA (m1A) methyltransferase complex"/>
    <property type="evidence" value="ECO:0007669"/>
    <property type="project" value="UniProtKB-UniRule"/>
</dbReference>
<dbReference type="InterPro" id="IPR029063">
    <property type="entry name" value="SAM-dependent_MTases_sf"/>
</dbReference>
<dbReference type="GO" id="GO:0160107">
    <property type="term" value="F:tRNA (adenine(58)-N1)-methyltransferase activity"/>
    <property type="evidence" value="ECO:0007669"/>
    <property type="project" value="UniProtKB-EC"/>
</dbReference>
<dbReference type="PROSITE" id="PS51620">
    <property type="entry name" value="SAM_TRM61"/>
    <property type="match status" value="1"/>
</dbReference>
<feature type="binding site" evidence="9">
    <location>
        <begin position="112"/>
        <end position="115"/>
    </location>
    <ligand>
        <name>S-adenosyl-L-methionine</name>
        <dbReference type="ChEBI" id="CHEBI:59789"/>
    </ligand>
</feature>
<keyword evidence="13" id="KW-1185">Reference proteome</keyword>
<dbReference type="InterPro" id="IPR014816">
    <property type="entry name" value="tRNA_MeTrfase_Gcd14"/>
</dbReference>
<dbReference type="OrthoDB" id="1925287at2759"/>
<keyword evidence="4 8" id="KW-0949">S-adenosyl-L-methionine</keyword>
<comment type="caution">
    <text evidence="12">The sequence shown here is derived from an EMBL/GenBank/DDBJ whole genome shotgun (WGS) entry which is preliminary data.</text>
</comment>
<evidence type="ECO:0000256" key="9">
    <source>
        <dbReference type="PIRSR" id="PIRSR017269-1"/>
    </source>
</evidence>
<feature type="binding site" evidence="9">
    <location>
        <position position="161"/>
    </location>
    <ligand>
        <name>S-adenosyl-L-methionine</name>
        <dbReference type="ChEBI" id="CHEBI:59789"/>
    </ligand>
</feature>
<comment type="subcellular location">
    <subcellularLocation>
        <location evidence="1 8">Nucleus</location>
    </subcellularLocation>
</comment>
<proteinExistence type="inferred from homology"/>
<feature type="compositionally biased region" description="Basic and acidic residues" evidence="10">
    <location>
        <begin position="278"/>
        <end position="294"/>
    </location>
</feature>
<dbReference type="FunFam" id="3.10.330.20:FF:000002">
    <property type="entry name" value="tRNA (adenine(58)-N(1))-methyltransferase catalytic subunit TRMT61A"/>
    <property type="match status" value="1"/>
</dbReference>
<comment type="similarity">
    <text evidence="8">Belongs to the class I-like SAM-binding methyltransferase superfamily. TRM61 family.</text>
</comment>
<evidence type="ECO:0000256" key="7">
    <source>
        <dbReference type="ARBA" id="ARBA00048481"/>
    </source>
</evidence>
<gene>
    <name evidence="12" type="ORF">SPHA_18652</name>
</gene>
<dbReference type="PANTHER" id="PTHR12133:SF2">
    <property type="entry name" value="TRNA (ADENINE(58)-N(1))-METHYLTRANSFERASE CATALYTIC SUBUNIT TRMT61A"/>
    <property type="match status" value="1"/>
</dbReference>
<dbReference type="AlphaFoldDB" id="A0A812BJR2"/>
<evidence type="ECO:0000256" key="5">
    <source>
        <dbReference type="ARBA" id="ARBA00022694"/>
    </source>
</evidence>
<dbReference type="Pfam" id="PF08704">
    <property type="entry name" value="GCD14"/>
    <property type="match status" value="1"/>
</dbReference>
<dbReference type="Proteomes" id="UP000597762">
    <property type="component" value="Unassembled WGS sequence"/>
</dbReference>
<dbReference type="GO" id="GO:0030488">
    <property type="term" value="P:tRNA methylation"/>
    <property type="evidence" value="ECO:0007669"/>
    <property type="project" value="InterPro"/>
</dbReference>
<evidence type="ECO:0000256" key="1">
    <source>
        <dbReference type="ARBA" id="ARBA00004123"/>
    </source>
</evidence>
<keyword evidence="2 8" id="KW-0489">Methyltransferase</keyword>
<feature type="binding site" evidence="9">
    <location>
        <position position="180"/>
    </location>
    <ligand>
        <name>S-adenosyl-L-methionine</name>
        <dbReference type="ChEBI" id="CHEBI:59789"/>
    </ligand>
</feature>
<evidence type="ECO:0000313" key="13">
    <source>
        <dbReference type="Proteomes" id="UP000597762"/>
    </source>
</evidence>
<dbReference type="EMBL" id="CAHIKZ030000672">
    <property type="protein sequence ID" value="CAE1232678.1"/>
    <property type="molecule type" value="Genomic_DNA"/>
</dbReference>
<evidence type="ECO:0000256" key="3">
    <source>
        <dbReference type="ARBA" id="ARBA00022679"/>
    </source>
</evidence>
<dbReference type="Gene3D" id="3.10.330.20">
    <property type="match status" value="1"/>
</dbReference>
<protein>
    <recommendedName>
        <fullName evidence="8">tRNA (adenine(58)-N(1))-methyltransferase catalytic subunit TRMT61A</fullName>
        <ecNumber evidence="8">2.1.1.220</ecNumber>
    </recommendedName>
</protein>
<evidence type="ECO:0000256" key="2">
    <source>
        <dbReference type="ARBA" id="ARBA00022603"/>
    </source>
</evidence>
<comment type="catalytic activity">
    <reaction evidence="7">
        <text>an adenosine in mRNA + S-adenosyl-L-methionine = an N(1)-methyladenosine in mRNA + S-adenosyl-L-homocysteine + H(+)</text>
        <dbReference type="Rhea" id="RHEA:55392"/>
        <dbReference type="Rhea" id="RHEA-COMP:12414"/>
        <dbReference type="Rhea" id="RHEA-COMP:12415"/>
        <dbReference type="ChEBI" id="CHEBI:15378"/>
        <dbReference type="ChEBI" id="CHEBI:57856"/>
        <dbReference type="ChEBI" id="CHEBI:59789"/>
        <dbReference type="ChEBI" id="CHEBI:74411"/>
        <dbReference type="ChEBI" id="CHEBI:74491"/>
    </reaction>
</comment>
<keyword evidence="3 8" id="KW-0808">Transferase</keyword>
<comment type="function">
    <text evidence="8">Catalytic subunit of tRNA (adenine-N(1)-)-methyltransferase, which catalyzes the formation of N(1)-methyladenine at position 58 (m1A58) in initiator methionyl-tRNA.</text>
</comment>
<dbReference type="PIRSF" id="PIRSF017269">
    <property type="entry name" value="GCD14"/>
    <property type="match status" value="1"/>
</dbReference>
<dbReference type="InterPro" id="IPR049470">
    <property type="entry name" value="TRM61_C"/>
</dbReference>
<organism evidence="12 13">
    <name type="scientific">Acanthosepion pharaonis</name>
    <name type="common">Pharaoh cuttlefish</name>
    <name type="synonym">Sepia pharaonis</name>
    <dbReference type="NCBI Taxonomy" id="158019"/>
    <lineage>
        <taxon>Eukaryota</taxon>
        <taxon>Metazoa</taxon>
        <taxon>Spiralia</taxon>
        <taxon>Lophotrochozoa</taxon>
        <taxon>Mollusca</taxon>
        <taxon>Cephalopoda</taxon>
        <taxon>Coleoidea</taxon>
        <taxon>Decapodiformes</taxon>
        <taxon>Sepiida</taxon>
        <taxon>Sepiina</taxon>
        <taxon>Sepiidae</taxon>
        <taxon>Acanthosepion</taxon>
    </lineage>
</organism>
<keyword evidence="5 8" id="KW-0819">tRNA processing</keyword>
<dbReference type="EC" id="2.1.1.220" evidence="8"/>
<evidence type="ECO:0000313" key="12">
    <source>
        <dbReference type="EMBL" id="CAE1232678.1"/>
    </source>
</evidence>
<dbReference type="CDD" id="cd02440">
    <property type="entry name" value="AdoMet_MTases"/>
    <property type="match status" value="1"/>
</dbReference>
<feature type="binding site" evidence="9">
    <location>
        <position position="133"/>
    </location>
    <ligand>
        <name>S-adenosyl-L-methionine</name>
        <dbReference type="ChEBI" id="CHEBI:59789"/>
    </ligand>
</feature>
<name>A0A812BJR2_ACAPH</name>
<evidence type="ECO:0000256" key="4">
    <source>
        <dbReference type="ARBA" id="ARBA00022691"/>
    </source>
</evidence>
<feature type="domain" description="tRNA (adenine(58)-N(1))-methyltransferase catalytic subunit TRM61 C-terminal" evidence="11">
    <location>
        <begin position="62"/>
        <end position="338"/>
    </location>
</feature>
<sequence length="341" mass="38027">MSFAKYKEYIEDGDTVILFLGFDNTLSIRVSKGTISQTRYGALRHSELIGRKYGSQVHCPKGWLYVLYPTPELWTLNVPHRTQILYSTDISLVTLQLDLRPGSVVLEAGTGSGSLSHAFLRTIMPTGHLYTFEFHEQRAQIAQKEFEQHGLSECVTAVCRDVSKDGFGVDDEIADAVFLDMPCPWSAIPFAKKALKKQGGRICTFSPCIEQVQKTHEVLKENGFEDCSTVECLVRNFDIRTVNIAVPCLGDEDVVSEENPQATSQDQDAHPNEASGEPIDKNEPETKKTEIKKEENSGASKFFSYNLVGRKTEENFQFKSGIPPTTMPGHTGYLTIAALYL</sequence>